<dbReference type="Proteomes" id="UP001496720">
    <property type="component" value="Unassembled WGS sequence"/>
</dbReference>
<dbReference type="InterPro" id="IPR020845">
    <property type="entry name" value="AMP-binding_CS"/>
</dbReference>
<dbReference type="NCBIfam" id="NF003417">
    <property type="entry name" value="PRK04813.1"/>
    <property type="match status" value="5"/>
</dbReference>
<keyword evidence="2" id="KW-0596">Phosphopantetheine</keyword>
<dbReference type="RefSeq" id="WP_352150304.1">
    <property type="nucleotide sequence ID" value="NZ_JBEOZY010000056.1"/>
</dbReference>
<dbReference type="Gene3D" id="1.10.1200.10">
    <property type="entry name" value="ACP-like"/>
    <property type="match status" value="3"/>
</dbReference>
<dbReference type="Gene3D" id="3.30.559.30">
    <property type="entry name" value="Nonribosomal peptide synthetase, condensation domain"/>
    <property type="match status" value="4"/>
</dbReference>
<dbReference type="Gene3D" id="3.30.559.10">
    <property type="entry name" value="Chloramphenicol acetyltransferase-like domain"/>
    <property type="match status" value="4"/>
</dbReference>
<dbReference type="InterPro" id="IPR000873">
    <property type="entry name" value="AMP-dep_synth/lig_dom"/>
</dbReference>
<dbReference type="InterPro" id="IPR036736">
    <property type="entry name" value="ACP-like_sf"/>
</dbReference>
<organism evidence="5 6">
    <name type="scientific">Streptomyces violaceorubidus</name>
    <dbReference type="NCBI Taxonomy" id="284042"/>
    <lineage>
        <taxon>Bacteria</taxon>
        <taxon>Bacillati</taxon>
        <taxon>Actinomycetota</taxon>
        <taxon>Actinomycetes</taxon>
        <taxon>Kitasatosporales</taxon>
        <taxon>Streptomycetaceae</taxon>
        <taxon>Streptomyces</taxon>
    </lineage>
</organism>
<evidence type="ECO:0000256" key="2">
    <source>
        <dbReference type="ARBA" id="ARBA00022450"/>
    </source>
</evidence>
<dbReference type="Pfam" id="PF00668">
    <property type="entry name" value="Condensation"/>
    <property type="match status" value="4"/>
</dbReference>
<dbReference type="NCBIfam" id="TIGR01733">
    <property type="entry name" value="AA-adenyl-dom"/>
    <property type="match status" value="3"/>
</dbReference>
<dbReference type="InterPro" id="IPR001242">
    <property type="entry name" value="Condensation_dom"/>
</dbReference>
<protein>
    <submittedName>
        <fullName evidence="5">Amino acid adenylation domain-containing protein</fullName>
    </submittedName>
</protein>
<dbReference type="SUPFAM" id="SSF52777">
    <property type="entry name" value="CoA-dependent acyltransferases"/>
    <property type="match status" value="8"/>
</dbReference>
<dbReference type="Pfam" id="PF00501">
    <property type="entry name" value="AMP-binding"/>
    <property type="match status" value="4"/>
</dbReference>
<sequence length="4235" mass="454531">MTTSDTSTGSALRLTAAQRGVWVAQQLHPDSAMFTCGIYFDISGPLDLATLERAVHQAVAETEALRVRFLDDGDQVRQVVDAAVEGTLTVVDLAARTDPEAAAHAWIEEDQSAASPVGGDRPLFAHAVLTLGPDRHWLYFRRHHILLDGYGQTLHLNRLLHVYGRLVAGRAPEPATFAPLGDVLSEEDAYRRSGRYGRDRTYWTRRLGDGPPDVELGPGTGGLARSLPAVAGTVSAADARRLRELPGGRWSLPVIAAMAAYTHRVTGAEDLVIRVYLAARTSPATLATPAMLVNELPLRLAVNARTTFTELVAQVAERLAEAARHQRFPGDELRGRPAEDGRAGPVLGPSVNVLTYASDTTTVGAARASVHQLGYGPVRDLALNAHATPEAADGILCAFTADPDRFTPEDVAAHLDGYRRLLTGLAADPDRPVAEVDLLGEEQRRRLARWNDTSVGVPTVAPAHLCESGAPDAEAVVCGDTRLTYGQLSARADRLARVLLRHGAGPEAPVAVRLAPSADLVVALCAVLRTGAAVVPVPVDAPAERIAELLAASGAVHAVSATDLPGLARTAPDAGADGPSRVPTASVPADAAAWIAFPEDGDRGVVLTHAGLAHRILCLRHDGGLTAADRVLTTAEPTDPAAVLAPLAAGATLVVAARDTEPEALATGERGTVLHGVLAPPVPPVRLVLTTGERITPLPTGAHRHLLASPEAVLGTVRRTSDDGADRPLLPAPAANSRLYLLDRSLRQVPPGARGEVYVAGEQVARGYLGRPGSTAERMVADPYGPPGSRMFRSGVRARRRPDGQLEILLPGAPAPRSEQPVTTDPAPPHTAEAELLGIVADVLGLDDLSADDDFFTRGGTSLLMIKLVHRLRAATGAELTLREVFATPTVAALAELIGSRTAQGPDVVARRRPERLPLSFAQERMWFLQRLQGASGTYNMPLDIRLDGPVDPVALGAALTDLVDRHEALRTICPEDAEGPHQVVLAPGTTGFTMDVVHDPDPDLTEPAGRPFDLTRELPLRATLYVLGERAYRLLLVIHHIAADGSSMRPLVEDLSAAYTARLDGRTPRFAPARLEYADYALWQRDTLEAGLGEHVAYWKRTLEGLPQDVTFPADRPRPAVASHAGDHVEFTVDAALYRRMLDLAARTRTTPYMVLQAVVALLLTAHGAGEDIPVGGAIAGRSDAAFDDIVGVFINTLVYRFDTSGDPTFETLLERVRETGLAAYAHQDVPFERLVEEIAPERSRSRHPLFQVMVAWLDFSDARFSLPDVTAEPGYAHSRTSKFDAHFDCLVDERSGGLACRLEYATDLYDRETAESIVARFLRVLASVTDDPARRISEVPLISERERTLVLDTWNDTAGTPDGDSVVALMEAQDPAAEAVVCEGERVTYGEFNTRVNRLARALRGRGVGPETRVAVMLPYSVDLIVALWAVIKAGAMYVPVDTGYPADRIAYILGDSGASLILADREVEGFERLPVHAPGESGENLGVHAHGDNGSYVIYTSGSTGRPKGTINTYAGMVNRFWWMQEDLGLGPGDRVLQATPTGFDVSVWEVFWTLSRGATLVVPKPGGHRDPAYLSRLMHDESVTVLHLGASRLAAFLAEAELPPTVRAIESGDEIMPAELIRRFHRESKHPHAILTNAYGPTEAAVDVTRWPTPPTPGVVLIGGPVRNTQAYVLDARLRPVPPGVTGELYVGGVQLARGYLDRPGLTAERFVAHPYGPPGSRIYRTGDLVRWHRSGDLEYFGRADDQVKLRGQRIELGEIESAMREHPGVARAAAAVHDQRLVGYLVTDAPVDHEELRTRLAAGLPAHMVPPVFLELDTFPMMTSGKLDRRALPVPEFAPVTGREPRTPREELLCGLFAEVTGVPRVFLDDDFFELGGHSLSVARLANRIRRVLGLDVDLATLFEATTPARLAVRLDRAGPRRPALTARPRGERLPLSPAQERLWFLHRFEGPSATYHLPVAVRLSGDLDLDALRAAVGDVAARHEVLRTVFAEDARGPHQIVREAAAQLHVVRTGPDELDERVAEAVRAPFDLAGEPPLRTTLFDRGDGEYVLLLLLHHIAGDALSMPPLAGDLVDAYTARHAGRAPGWEPLPVGYSDYAVWQREALGDADHADSEMARQLAFWTAALDGLPTQLELPTDRPRPAVSSHRGGTVDFTVPAAVHDALRALAREQHVTPFMLVQAALATLLHRLGAGDDIVIGTPVAGRPDEALADLVGFFVNSVVLRTDLSGDPAFTEVLARVRATDLAAYAHQDVPFERVVEAVNPARSTARHPLFQVNLNWTDAELESVLDLADRFPGMTGEAMALTAPTAKFDLAFFVSERREGGLGGSVEYACDLFDRETAQAIADRFTALLASVVADPAAPVGALDLVGPDERHRLLHEWNATDRPVPRTTLTRLIAEQTARTPDAVAVVFGGTELTYAELDARADRLARHLCARGAGPERFVAVLLPTSEWVPVALLAVLKSGAAYLPLDPSLPAERLAFMVEDIDPVAVITDAERAAAFGDRPVVGVGAEIAGDAETPDTPLPHVPARPEHAAFVIFTSGSTGRPKAVVVEHGSLVAYLSWAVDTYTDLREHALVHSPIAFDLTATGLWGPLIRGGRVELIAWSASGPDGERPLVPPAFVKATPSHLQLLGALDEQYSPTSQLVLGGEALLGDALDTWRARHPGVTVLNEYGPTETTVGCTVFRIDPGDPLPAGVITIGTPVWNTRIYVLDARLRPAPTGTAGELYVAGDLVTRGYHNRPGLTSGRFVANPFGPAGSRMYRTGDLARWTRDGLLEFVSRVDDQVKINGFRIELGEIEAVLGAADGVAQAAVVVREDRTGDRRLVGYLVPEEGRRADLRALEDGAARVLPDYMVPAALVVLDALPRTANGKIDRKALPAPERLSATGRPARAGIESQVADLFARALDVPSVGAEDDFFRLGGHSLLVARLVNHIRAELGVDISLRQVFEHPTVAGITALLDAAANEATPGPVRARRPERVPLSAAQSRMWFLDRLEGPSATYTIPVVLRLGGKLEVDALRRAFADVVARHEILRTLVVEDEHGPHQVVTDTEPVFTVVPCTGTELAGQLARAAATPFDLARETPVRATLFTSGPETHTLLVLVHHIAGDGASMGPLARDLAAAYTARLDGTGHALPPLPLQYADYALWRRDGADEQLAFWTRALAGSPEQIALPTDRPRPAVLSHRGDTVGFVVPAELRERVGALARERGASAFMVVQATLVALLHRLGAGDDIVVGTPVEGRPDRALEDLVGLFANTLALRADVSGDPSFEELLARVRAFDIEAYAHAEVPFERLVEVLSPARSRARHPLFQVMLTVSPPTRPPRLPGLTVTLDEAPSGGAKFDLSLALVEEEDGAWRGFLEYATDLFDRGTAEAFARRYVGLLAEVSADPARPVGSLPLLTPAERHEILVTRNDTSRPLPDALLPQMFEAQVARTPRAVAVTAADGTLTYAELDTRAGRLAGHLAGRGAGRGTVVAVVLPRGTDLLVALLAVVRTGAAYLPVDPVHPPARRARLIADADAVLVVDETLLADLPEDQVEAEPAVVPHPRDAAYVVYTSGSTGEPKGVVVEHASLAAYLSEAASLYPAAAGESLVHTSVAFDMPVTVLFTPLIRGGRVRFAALDERTPRTDLLKITPSHLALLEPLPDRVSDATDLVVGGEALDGEVLQRWRDRHPDAAVVNEYGPTEATVGCVVFRLEPGAPALTGPVPVGRPIGNTAVYVLDARLRPVPDGVWGELYIAGAGLARGYLRSPGQTADRFVADPFGPAGTRMYRTGDRVRWSADGRVLQYAGRIDDQVKIRGFRVEPAETEAALAAVDAIADAAVVARRDHAGEHQLVAYLVPASGRRVDEERVRAALAAVLPSHLLPSAYVVLDAIPRNLNGKLDRGALPAPVRAVRTGKAPATARQRVLCELFAELLELPEVGVDDDFFALGGHSLLAARLVVRIRAELGVDVALGTLFEASTVAGLDVLLDVAHRTGDPLDRLLPLRTGGGEAPLFLVHAVGGLAWPYSALTRHLGGDFPVYGLQSAGLDGVTPLPERIEEIAADYVERVRAVQPAGPYRLVGWSFGGLVAHAMAVRLQHASERVELLGMLDTHHPGAHGGPEPDEAEIMAETRVPADVLELLTPARLDALKAVYLNNHRLSRRHTPGVHRGDLVFCRAGVDRPADADRWSDHVSGRIDTFTVDAAHEDLMTARAAAEIGRVLTARLTADGPPPSDRPRPTS</sequence>
<feature type="domain" description="Carrier" evidence="4">
    <location>
        <begin position="827"/>
        <end position="902"/>
    </location>
</feature>
<dbReference type="Gene3D" id="3.30.300.30">
    <property type="match status" value="3"/>
</dbReference>
<feature type="domain" description="Carrier" evidence="4">
    <location>
        <begin position="2899"/>
        <end position="2974"/>
    </location>
</feature>
<dbReference type="PANTHER" id="PTHR45527">
    <property type="entry name" value="NONRIBOSOMAL PEPTIDE SYNTHETASE"/>
    <property type="match status" value="1"/>
</dbReference>
<keyword evidence="3" id="KW-0597">Phosphoprotein</keyword>
<evidence type="ECO:0000259" key="4">
    <source>
        <dbReference type="PROSITE" id="PS50075"/>
    </source>
</evidence>
<dbReference type="InterPro" id="IPR010071">
    <property type="entry name" value="AA_adenyl_dom"/>
</dbReference>
<feature type="domain" description="Carrier" evidence="4">
    <location>
        <begin position="3912"/>
        <end position="3987"/>
    </location>
</feature>
<dbReference type="Gene3D" id="3.40.50.980">
    <property type="match status" value="5"/>
</dbReference>
<evidence type="ECO:0000313" key="6">
    <source>
        <dbReference type="Proteomes" id="UP001496720"/>
    </source>
</evidence>
<dbReference type="InterPro" id="IPR009081">
    <property type="entry name" value="PP-bd_ACP"/>
</dbReference>
<dbReference type="EMBL" id="JBEOZY010000056">
    <property type="protein sequence ID" value="MER6169094.1"/>
    <property type="molecule type" value="Genomic_DNA"/>
</dbReference>
<dbReference type="CDD" id="cd05930">
    <property type="entry name" value="A_NRPS"/>
    <property type="match status" value="3"/>
</dbReference>
<dbReference type="SMART" id="SM00824">
    <property type="entry name" value="PKS_TE"/>
    <property type="match status" value="1"/>
</dbReference>
<dbReference type="SUPFAM" id="SSF53474">
    <property type="entry name" value="alpha/beta-Hydrolases"/>
    <property type="match status" value="1"/>
</dbReference>
<reference evidence="5 6" key="1">
    <citation type="submission" date="2024-06" db="EMBL/GenBank/DDBJ databases">
        <title>The Natural Products Discovery Center: Release of the First 8490 Sequenced Strains for Exploring Actinobacteria Biosynthetic Diversity.</title>
        <authorList>
            <person name="Kalkreuter E."/>
            <person name="Kautsar S.A."/>
            <person name="Yang D."/>
            <person name="Bader C.D."/>
            <person name="Teijaro C.N."/>
            <person name="Fluegel L."/>
            <person name="Davis C.M."/>
            <person name="Simpson J.R."/>
            <person name="Lauterbach L."/>
            <person name="Steele A.D."/>
            <person name="Gui C."/>
            <person name="Meng S."/>
            <person name="Li G."/>
            <person name="Viehrig K."/>
            <person name="Ye F."/>
            <person name="Su P."/>
            <person name="Kiefer A.F."/>
            <person name="Nichols A."/>
            <person name="Cepeda A.J."/>
            <person name="Yan W."/>
            <person name="Fan B."/>
            <person name="Jiang Y."/>
            <person name="Adhikari A."/>
            <person name="Zheng C.-J."/>
            <person name="Schuster L."/>
            <person name="Cowan T.M."/>
            <person name="Smanski M.J."/>
            <person name="Chevrette M.G."/>
            <person name="De Carvalho L.P.S."/>
            <person name="Shen B."/>
        </authorList>
    </citation>
    <scope>NUCLEOTIDE SEQUENCE [LARGE SCALE GENOMIC DNA]</scope>
    <source>
        <strain evidence="5 6">NPDC001615</strain>
    </source>
</reference>
<dbReference type="PANTHER" id="PTHR45527:SF1">
    <property type="entry name" value="FATTY ACID SYNTHASE"/>
    <property type="match status" value="1"/>
</dbReference>
<dbReference type="InterPro" id="IPR006162">
    <property type="entry name" value="Ppantetheine_attach_site"/>
</dbReference>
<accession>A0ABV1T642</accession>
<evidence type="ECO:0000313" key="5">
    <source>
        <dbReference type="EMBL" id="MER6169094.1"/>
    </source>
</evidence>
<dbReference type="InterPro" id="IPR020806">
    <property type="entry name" value="PKS_PP-bd"/>
</dbReference>
<dbReference type="Pfam" id="PF00550">
    <property type="entry name" value="PP-binding"/>
    <property type="match status" value="4"/>
</dbReference>
<dbReference type="InterPro" id="IPR023213">
    <property type="entry name" value="CAT-like_dom_sf"/>
</dbReference>
<dbReference type="CDD" id="cd19540">
    <property type="entry name" value="LCL_NRPS-like"/>
    <property type="match status" value="3"/>
</dbReference>
<dbReference type="Pfam" id="PF13193">
    <property type="entry name" value="AMP-binding_C"/>
    <property type="match status" value="3"/>
</dbReference>
<keyword evidence="6" id="KW-1185">Reference proteome</keyword>
<dbReference type="InterPro" id="IPR042099">
    <property type="entry name" value="ANL_N_sf"/>
</dbReference>
<dbReference type="InterPro" id="IPR001031">
    <property type="entry name" value="Thioesterase"/>
</dbReference>
<dbReference type="PROSITE" id="PS00012">
    <property type="entry name" value="PHOSPHOPANTETHEINE"/>
    <property type="match status" value="3"/>
</dbReference>
<dbReference type="InterPro" id="IPR025110">
    <property type="entry name" value="AMP-bd_C"/>
</dbReference>
<evidence type="ECO:0000256" key="3">
    <source>
        <dbReference type="ARBA" id="ARBA00022553"/>
    </source>
</evidence>
<dbReference type="InterPro" id="IPR045851">
    <property type="entry name" value="AMP-bd_C_sf"/>
</dbReference>
<dbReference type="Gene3D" id="3.40.50.12780">
    <property type="entry name" value="N-terminal domain of ligase-like"/>
    <property type="match status" value="2"/>
</dbReference>
<dbReference type="InterPro" id="IPR020802">
    <property type="entry name" value="TesA-like"/>
</dbReference>
<comment type="cofactor">
    <cofactor evidence="1">
        <name>pantetheine 4'-phosphate</name>
        <dbReference type="ChEBI" id="CHEBI:47942"/>
    </cofactor>
</comment>
<dbReference type="Gene3D" id="2.30.38.10">
    <property type="entry name" value="Luciferase, Domain 3"/>
    <property type="match status" value="2"/>
</dbReference>
<dbReference type="PROSITE" id="PS00455">
    <property type="entry name" value="AMP_BINDING"/>
    <property type="match status" value="3"/>
</dbReference>
<feature type="domain" description="Carrier" evidence="4">
    <location>
        <begin position="1849"/>
        <end position="1924"/>
    </location>
</feature>
<gene>
    <name evidence="5" type="ORF">ABT188_31830</name>
</gene>
<dbReference type="SMART" id="SM00823">
    <property type="entry name" value="PKS_PP"/>
    <property type="match status" value="4"/>
</dbReference>
<name>A0ABV1T642_9ACTN</name>
<proteinExistence type="predicted"/>
<comment type="caution">
    <text evidence="5">The sequence shown here is derived from an EMBL/GenBank/DDBJ whole genome shotgun (WGS) entry which is preliminary data.</text>
</comment>
<dbReference type="Pfam" id="PF00975">
    <property type="entry name" value="Thioesterase"/>
    <property type="match status" value="1"/>
</dbReference>
<dbReference type="SUPFAM" id="SSF47336">
    <property type="entry name" value="ACP-like"/>
    <property type="match status" value="4"/>
</dbReference>
<dbReference type="Gene3D" id="3.40.50.1820">
    <property type="entry name" value="alpha/beta hydrolase"/>
    <property type="match status" value="1"/>
</dbReference>
<evidence type="ECO:0000256" key="1">
    <source>
        <dbReference type="ARBA" id="ARBA00001957"/>
    </source>
</evidence>
<dbReference type="InterPro" id="IPR029058">
    <property type="entry name" value="AB_hydrolase_fold"/>
</dbReference>
<dbReference type="PROSITE" id="PS50075">
    <property type="entry name" value="CARRIER"/>
    <property type="match status" value="4"/>
</dbReference>
<dbReference type="SUPFAM" id="SSF56801">
    <property type="entry name" value="Acetyl-CoA synthetase-like"/>
    <property type="match status" value="4"/>
</dbReference>